<evidence type="ECO:0000313" key="9">
    <source>
        <dbReference type="EMBL" id="GLB35902.1"/>
    </source>
</evidence>
<comment type="similarity">
    <text evidence="2">Belongs to the COG1 family.</text>
</comment>
<keyword evidence="6" id="KW-0333">Golgi apparatus</keyword>
<dbReference type="GO" id="GO:0015031">
    <property type="term" value="P:protein transport"/>
    <property type="evidence" value="ECO:0007669"/>
    <property type="project" value="UniProtKB-KW"/>
</dbReference>
<evidence type="ECO:0000256" key="2">
    <source>
        <dbReference type="ARBA" id="ARBA00006653"/>
    </source>
</evidence>
<gene>
    <name evidence="9" type="ORF">LshimejAT787_0301900</name>
</gene>
<keyword evidence="7" id="KW-0472">Membrane</keyword>
<dbReference type="PANTHER" id="PTHR31658">
    <property type="entry name" value="CONSERVED OLIGOMERIC GOLGI COMPLEX SUBUNIT 1"/>
    <property type="match status" value="1"/>
</dbReference>
<protein>
    <recommendedName>
        <fullName evidence="3">Conserved oligomeric Golgi complex subunit 1</fullName>
    </recommendedName>
</protein>
<dbReference type="GO" id="GO:0006891">
    <property type="term" value="P:intra-Golgi vesicle-mediated transport"/>
    <property type="evidence" value="ECO:0007669"/>
    <property type="project" value="InterPro"/>
</dbReference>
<accession>A0A9P3PH03</accession>
<dbReference type="GO" id="GO:0017119">
    <property type="term" value="C:Golgi transport complex"/>
    <property type="evidence" value="ECO:0007669"/>
    <property type="project" value="InterPro"/>
</dbReference>
<dbReference type="EMBL" id="BRPK01000003">
    <property type="protein sequence ID" value="GLB35902.1"/>
    <property type="molecule type" value="Genomic_DNA"/>
</dbReference>
<name>A0A9P3PH03_LYOSH</name>
<feature type="region of interest" description="Disordered" evidence="8">
    <location>
        <begin position="266"/>
        <end position="296"/>
    </location>
</feature>
<keyword evidence="10" id="KW-1185">Reference proteome</keyword>
<evidence type="ECO:0000256" key="7">
    <source>
        <dbReference type="ARBA" id="ARBA00023136"/>
    </source>
</evidence>
<proteinExistence type="inferred from homology"/>
<dbReference type="OrthoDB" id="46189at2759"/>
<evidence type="ECO:0000256" key="6">
    <source>
        <dbReference type="ARBA" id="ARBA00023034"/>
    </source>
</evidence>
<dbReference type="InterPro" id="IPR033370">
    <property type="entry name" value="COG1"/>
</dbReference>
<comment type="subcellular location">
    <subcellularLocation>
        <location evidence="1">Golgi apparatus membrane</location>
        <topology evidence="1">Peripheral membrane protein</topology>
    </subcellularLocation>
</comment>
<evidence type="ECO:0000256" key="1">
    <source>
        <dbReference type="ARBA" id="ARBA00004395"/>
    </source>
</evidence>
<dbReference type="PANTHER" id="PTHR31658:SF0">
    <property type="entry name" value="CONSERVED OLIGOMERIC GOLGI COMPLEX SUBUNIT 1"/>
    <property type="match status" value="1"/>
</dbReference>
<evidence type="ECO:0000256" key="4">
    <source>
        <dbReference type="ARBA" id="ARBA00022448"/>
    </source>
</evidence>
<keyword evidence="4" id="KW-0813">Transport</keyword>
<dbReference type="GO" id="GO:0000139">
    <property type="term" value="C:Golgi membrane"/>
    <property type="evidence" value="ECO:0007669"/>
    <property type="project" value="UniProtKB-SubCell"/>
</dbReference>
<dbReference type="Pfam" id="PF08700">
    <property type="entry name" value="VPS51_Exo84_N"/>
    <property type="match status" value="1"/>
</dbReference>
<dbReference type="Proteomes" id="UP001063166">
    <property type="component" value="Unassembled WGS sequence"/>
</dbReference>
<evidence type="ECO:0000256" key="3">
    <source>
        <dbReference type="ARBA" id="ARBA00020978"/>
    </source>
</evidence>
<sequence length="905" mass="101863">MSVSKLPPVDDTQGAYMDPDELFEKHTISEVKFVQQRLRRVAFRLLVRYAITSVYDRADADAKQEELRLMVGERYRDLLQASTSIIAIAKSSHRVQQALEETKDAILSQEEPPLPQRPSLDNDAHLHTLQLLSAHMKLLLDAPEHLWRLIERKKYLPAAWLFLLARVVHRALVRDDEQDEGTWSSQGVDVLEEFPLVQRQWETVSQFRSQIIHKATLSLREYNASAEDTCATLLTLHLLDSQPLTETLSVFLAQRSRTLQTMLSWKYEDDSPNPPTKRMNGHAPEKAQPNAVSSEFRRRPVNQIKEATHSAFDAISQTVKTAQSIFQEESNAAPSLIRRVLEYIQSDPPKPPETTQALPMELYLTTQTLLSTLPSSTHFLLLPPNLRSYKPYVDLNSSSSSMQQSLFAQKMDQWFRTSSSSLQKSVRRWFADLQSLKEVWSVRSSARRWLLASGLDKDKIVQMTGVLDELCQHRVIEIWKLKLAGSLESFGARLDSALSSLTEGSKTRQKQASSSDFLFQAPPLPTLSQANLGPMDASLQKYKASLRQQLIGRTSLLDDVLATLENCARTIREDLARVIAGGDEARQLVQRLEETYKPDASAFCGKVVQKLEKSAELPNEDSREVFSLCVSSFAYRYSAWTTDGLVFLARVSDELSSSSPFIAEIGCQPSIMQDFRGKTAALHDRVIDRWRTQTVARIVHEHRLAFRPIHAVHKSSLKPSGPSSDLVQSLLALSNSVQEVEVTRNPSRQRSLVQTTVKEFVTVLTGEGWDDNGVQSLHDLAFLWKLADVQGEGSEELRSRLEKRLEENVSATILIDPHLRLIFLQLPAELSLEDLRRSASESLARMQTLFSTLLPQHISIPLPDSANKSSALLPFGIPALDQQFQPAVELAKPTSRFGLLLVGGV</sequence>
<dbReference type="AlphaFoldDB" id="A0A9P3PH03"/>
<keyword evidence="5" id="KW-0653">Protein transport</keyword>
<evidence type="ECO:0000313" key="10">
    <source>
        <dbReference type="Proteomes" id="UP001063166"/>
    </source>
</evidence>
<organism evidence="9 10">
    <name type="scientific">Lyophyllum shimeji</name>
    <name type="common">Hon-shimeji</name>
    <name type="synonym">Tricholoma shimeji</name>
    <dbReference type="NCBI Taxonomy" id="47721"/>
    <lineage>
        <taxon>Eukaryota</taxon>
        <taxon>Fungi</taxon>
        <taxon>Dikarya</taxon>
        <taxon>Basidiomycota</taxon>
        <taxon>Agaricomycotina</taxon>
        <taxon>Agaricomycetes</taxon>
        <taxon>Agaricomycetidae</taxon>
        <taxon>Agaricales</taxon>
        <taxon>Tricholomatineae</taxon>
        <taxon>Lyophyllaceae</taxon>
        <taxon>Lyophyllum</taxon>
    </lineage>
</organism>
<evidence type="ECO:0000256" key="5">
    <source>
        <dbReference type="ARBA" id="ARBA00022927"/>
    </source>
</evidence>
<comment type="caution">
    <text evidence="9">The sequence shown here is derived from an EMBL/GenBank/DDBJ whole genome shotgun (WGS) entry which is preliminary data.</text>
</comment>
<evidence type="ECO:0000256" key="8">
    <source>
        <dbReference type="SAM" id="MobiDB-lite"/>
    </source>
</evidence>
<reference evidence="9" key="1">
    <citation type="submission" date="2022-07" db="EMBL/GenBank/DDBJ databases">
        <title>The genome of Lyophyllum shimeji provides insight into the initial evolution of ectomycorrhizal fungal genome.</title>
        <authorList>
            <person name="Kobayashi Y."/>
            <person name="Shibata T."/>
            <person name="Hirakawa H."/>
            <person name="Shigenobu S."/>
            <person name="Nishiyama T."/>
            <person name="Yamada A."/>
            <person name="Hasebe M."/>
            <person name="Kawaguchi M."/>
        </authorList>
    </citation>
    <scope>NUCLEOTIDE SEQUENCE</scope>
    <source>
        <strain evidence="9">AT787</strain>
    </source>
</reference>